<dbReference type="EMBL" id="UFQS01000128">
    <property type="protein sequence ID" value="SSX00202.1"/>
    <property type="molecule type" value="Genomic_DNA"/>
</dbReference>
<proteinExistence type="predicted"/>
<organism evidence="2">
    <name type="scientific">Culicoides sonorensis</name>
    <name type="common">Biting midge</name>
    <dbReference type="NCBI Taxonomy" id="179676"/>
    <lineage>
        <taxon>Eukaryota</taxon>
        <taxon>Metazoa</taxon>
        <taxon>Ecdysozoa</taxon>
        <taxon>Arthropoda</taxon>
        <taxon>Hexapoda</taxon>
        <taxon>Insecta</taxon>
        <taxon>Pterygota</taxon>
        <taxon>Neoptera</taxon>
        <taxon>Endopterygota</taxon>
        <taxon>Diptera</taxon>
        <taxon>Nematocera</taxon>
        <taxon>Chironomoidea</taxon>
        <taxon>Ceratopogonidae</taxon>
        <taxon>Ceratopogoninae</taxon>
        <taxon>Culicoides</taxon>
        <taxon>Monoculicoides</taxon>
    </lineage>
</organism>
<reference evidence="2" key="2">
    <citation type="submission" date="2018-07" db="EMBL/GenBank/DDBJ databases">
        <authorList>
            <person name="Quirk P.G."/>
            <person name="Krulwich T.A."/>
        </authorList>
    </citation>
    <scope>NUCLEOTIDE SEQUENCE</scope>
</reference>
<evidence type="ECO:0000313" key="2">
    <source>
        <dbReference type="EMBL" id="SSX20582.1"/>
    </source>
</evidence>
<dbReference type="VEuPathDB" id="VectorBase:CSON001822"/>
<gene>
    <name evidence="2" type="primary">CSON001822</name>
</gene>
<reference evidence="1" key="1">
    <citation type="submission" date="2018-04" db="EMBL/GenBank/DDBJ databases">
        <authorList>
            <person name="Go L.Y."/>
            <person name="Mitchell J.A."/>
        </authorList>
    </citation>
    <scope>NUCLEOTIDE SEQUENCE</scope>
    <source>
        <tissue evidence="1">Whole organism</tissue>
    </source>
</reference>
<accession>A0A336LRD5</accession>
<sequence>MNYSGTDYFVEYMFGFQLIPALGSPCNQILYQNAFGCEYHNRFGVSSKKALKSIGRVWVEAASNFCGISTSLIDGSTEDLHRLLERENELPHPGSGQLIHCSNKSSARSGIIH</sequence>
<dbReference type="EMBL" id="UFQT01000128">
    <property type="protein sequence ID" value="SSX20582.1"/>
    <property type="molecule type" value="Genomic_DNA"/>
</dbReference>
<dbReference type="AlphaFoldDB" id="A0A336LRD5"/>
<protein>
    <submittedName>
        <fullName evidence="2">CSON001822 protein</fullName>
    </submittedName>
</protein>
<evidence type="ECO:0000313" key="1">
    <source>
        <dbReference type="EMBL" id="SSX00202.1"/>
    </source>
</evidence>
<name>A0A336LRD5_CULSO</name>